<gene>
    <name evidence="4" type="ORF">MAR_021317</name>
</gene>
<dbReference type="InterPro" id="IPR004156">
    <property type="entry name" value="OATP"/>
</dbReference>
<reference evidence="4" key="1">
    <citation type="submission" date="2022-11" db="EMBL/GenBank/DDBJ databases">
        <title>Centuries of genome instability and evolution in soft-shell clam transmissible cancer (bioRxiv).</title>
        <authorList>
            <person name="Hart S.F.M."/>
            <person name="Yonemitsu M.A."/>
            <person name="Giersch R.M."/>
            <person name="Beal B.F."/>
            <person name="Arriagada G."/>
            <person name="Davis B.W."/>
            <person name="Ostrander E.A."/>
            <person name="Goff S.P."/>
            <person name="Metzger M.J."/>
        </authorList>
    </citation>
    <scope>NUCLEOTIDE SEQUENCE</scope>
    <source>
        <strain evidence="4">MELC-2E11</strain>
        <tissue evidence="4">Siphon/mantle</tissue>
    </source>
</reference>
<evidence type="ECO:0000256" key="1">
    <source>
        <dbReference type="ARBA" id="ARBA00023157"/>
    </source>
</evidence>
<organism evidence="4 5">
    <name type="scientific">Mya arenaria</name>
    <name type="common">Soft-shell clam</name>
    <dbReference type="NCBI Taxonomy" id="6604"/>
    <lineage>
        <taxon>Eukaryota</taxon>
        <taxon>Metazoa</taxon>
        <taxon>Spiralia</taxon>
        <taxon>Lophotrochozoa</taxon>
        <taxon>Mollusca</taxon>
        <taxon>Bivalvia</taxon>
        <taxon>Autobranchia</taxon>
        <taxon>Heteroconchia</taxon>
        <taxon>Euheterodonta</taxon>
        <taxon>Imparidentia</taxon>
        <taxon>Neoheterodontei</taxon>
        <taxon>Myida</taxon>
        <taxon>Myoidea</taxon>
        <taxon>Myidae</taxon>
        <taxon>Mya</taxon>
    </lineage>
</organism>
<feature type="transmembrane region" description="Helical" evidence="3">
    <location>
        <begin position="126"/>
        <end position="146"/>
    </location>
</feature>
<dbReference type="Pfam" id="PF03137">
    <property type="entry name" value="OATP"/>
    <property type="match status" value="2"/>
</dbReference>
<keyword evidence="3" id="KW-1133">Transmembrane helix</keyword>
<dbReference type="PANTHER" id="PTHR11388">
    <property type="entry name" value="ORGANIC ANION TRANSPORTER"/>
    <property type="match status" value="1"/>
</dbReference>
<feature type="transmembrane region" description="Helical" evidence="3">
    <location>
        <begin position="251"/>
        <end position="270"/>
    </location>
</feature>
<proteinExistence type="predicted"/>
<feature type="region of interest" description="Disordered" evidence="2">
    <location>
        <begin position="509"/>
        <end position="528"/>
    </location>
</feature>
<dbReference type="Gene3D" id="1.20.1250.20">
    <property type="entry name" value="MFS general substrate transporter like domains"/>
    <property type="match status" value="1"/>
</dbReference>
<sequence length="528" mass="56962">MDNIKSSKSKYNVENVLSEEKGKHTGVSTIVDAQNLDVKCGFGRCRPGFLQYFNNAKIMLTVMCFVVFTQGFVVNGVMNVIVSTLERRFQLQSTQVAYTLSAYDFTAAIVGLFVSYFGSGRYKPRLLTMGTVFLLLGSVVLAIPHFTTGRYEWGESDTSICQTGTNETSTALCEPSGLQRYLGVFVLSNVLFGIGGATLYSVGTAYIDDGVSSVSSPFYMGTLDAFEITEPQRPPLKALPKIYLGLFKNPPFLFTTLAGITEGFVLGGVGSFGAKFLQTMFRVSSSRAGIMFGAIAVVGLAGGISFGGFICRCLRLRVAGMLRTSLIVCFLGILCSGVFWMSCGQTNLAGLHSSYLDNAEPFGALQSSCNADCSCTTAKFEVLCYDFNVQYISPCFAGCRIEQDMEYSNCSCVPTKDNGTMSNVAQGSCDSNCPLLYPFLALMLLGIFFTAAADVPAEQAGPYPAGWCKAGQRMQAVSFGGQNVEKTHHPPKAGESTNEHNAVNVQTLQNASSQKDMQMSSDILQRTI</sequence>
<name>A0ABY7EB43_MYAAR</name>
<keyword evidence="1" id="KW-1015">Disulfide bond</keyword>
<feature type="transmembrane region" description="Helical" evidence="3">
    <location>
        <begin position="290"/>
        <end position="310"/>
    </location>
</feature>
<dbReference type="PANTHER" id="PTHR11388:SF100">
    <property type="entry name" value="SOLUTE CARRIER ORGANIC ANION TRANSPORTER FAMILY MEMBER 4A1"/>
    <property type="match status" value="1"/>
</dbReference>
<evidence type="ECO:0000313" key="5">
    <source>
        <dbReference type="Proteomes" id="UP001164746"/>
    </source>
</evidence>
<evidence type="ECO:0000256" key="2">
    <source>
        <dbReference type="SAM" id="MobiDB-lite"/>
    </source>
</evidence>
<accession>A0ABY7EB43</accession>
<protein>
    <submittedName>
        <fullName evidence="4">SO4A1-like protein</fullName>
    </submittedName>
</protein>
<keyword evidence="3" id="KW-0472">Membrane</keyword>
<feature type="transmembrane region" description="Helical" evidence="3">
    <location>
        <begin position="58"/>
        <end position="82"/>
    </location>
</feature>
<keyword evidence="5" id="KW-1185">Reference proteome</keyword>
<feature type="transmembrane region" description="Helical" evidence="3">
    <location>
        <begin position="181"/>
        <end position="202"/>
    </location>
</feature>
<keyword evidence="3" id="KW-0812">Transmembrane</keyword>
<evidence type="ECO:0000256" key="3">
    <source>
        <dbReference type="SAM" id="Phobius"/>
    </source>
</evidence>
<dbReference type="Proteomes" id="UP001164746">
    <property type="component" value="Chromosome 5"/>
</dbReference>
<dbReference type="SUPFAM" id="SSF103473">
    <property type="entry name" value="MFS general substrate transporter"/>
    <property type="match status" value="1"/>
</dbReference>
<dbReference type="InterPro" id="IPR036259">
    <property type="entry name" value="MFS_trans_sf"/>
</dbReference>
<evidence type="ECO:0000313" key="4">
    <source>
        <dbReference type="EMBL" id="WAR05948.1"/>
    </source>
</evidence>
<feature type="transmembrane region" description="Helical" evidence="3">
    <location>
        <begin position="322"/>
        <end position="341"/>
    </location>
</feature>
<dbReference type="EMBL" id="CP111016">
    <property type="protein sequence ID" value="WAR05948.1"/>
    <property type="molecule type" value="Genomic_DNA"/>
</dbReference>
<feature type="transmembrane region" description="Helical" evidence="3">
    <location>
        <begin position="102"/>
        <end position="119"/>
    </location>
</feature>